<organism evidence="2 3">
    <name type="scientific">Brachionus plicatilis</name>
    <name type="common">Marine rotifer</name>
    <name type="synonym">Brachionus muelleri</name>
    <dbReference type="NCBI Taxonomy" id="10195"/>
    <lineage>
        <taxon>Eukaryota</taxon>
        <taxon>Metazoa</taxon>
        <taxon>Spiralia</taxon>
        <taxon>Gnathifera</taxon>
        <taxon>Rotifera</taxon>
        <taxon>Eurotatoria</taxon>
        <taxon>Monogononta</taxon>
        <taxon>Pseudotrocha</taxon>
        <taxon>Ploima</taxon>
        <taxon>Brachionidae</taxon>
        <taxon>Brachionus</taxon>
    </lineage>
</organism>
<evidence type="ECO:0000313" key="3">
    <source>
        <dbReference type="Proteomes" id="UP000276133"/>
    </source>
</evidence>
<evidence type="ECO:0000313" key="2">
    <source>
        <dbReference type="EMBL" id="RNA12339.1"/>
    </source>
</evidence>
<keyword evidence="1" id="KW-1133">Transmembrane helix</keyword>
<proteinExistence type="predicted"/>
<keyword evidence="1" id="KW-0812">Transmembrane</keyword>
<dbReference type="AlphaFoldDB" id="A0A3M7QM41"/>
<keyword evidence="1" id="KW-0472">Membrane</keyword>
<protein>
    <submittedName>
        <fullName evidence="2">Uncharacterized protein</fullName>
    </submittedName>
</protein>
<evidence type="ECO:0000256" key="1">
    <source>
        <dbReference type="SAM" id="Phobius"/>
    </source>
</evidence>
<dbReference type="EMBL" id="REGN01005710">
    <property type="protein sequence ID" value="RNA12339.1"/>
    <property type="molecule type" value="Genomic_DNA"/>
</dbReference>
<accession>A0A3M7QM41</accession>
<name>A0A3M7QM41_BRAPC</name>
<feature type="transmembrane region" description="Helical" evidence="1">
    <location>
        <begin position="32"/>
        <end position="56"/>
    </location>
</feature>
<sequence>MNPVIHRTNDQLRKIAARLSRNKPCIKKNLNILNFLFILRHILLNFSFCSCFQFPFSAFK</sequence>
<reference evidence="2 3" key="1">
    <citation type="journal article" date="2018" name="Sci. Rep.">
        <title>Genomic signatures of local adaptation to the degree of environmental predictability in rotifers.</title>
        <authorList>
            <person name="Franch-Gras L."/>
            <person name="Hahn C."/>
            <person name="Garcia-Roger E.M."/>
            <person name="Carmona M.J."/>
            <person name="Serra M."/>
            <person name="Gomez A."/>
        </authorList>
    </citation>
    <scope>NUCLEOTIDE SEQUENCE [LARGE SCALE GENOMIC DNA]</scope>
    <source>
        <strain evidence="2">HYR1</strain>
    </source>
</reference>
<dbReference type="Proteomes" id="UP000276133">
    <property type="component" value="Unassembled WGS sequence"/>
</dbReference>
<gene>
    <name evidence="2" type="ORF">BpHYR1_010764</name>
</gene>
<keyword evidence="3" id="KW-1185">Reference proteome</keyword>
<comment type="caution">
    <text evidence="2">The sequence shown here is derived from an EMBL/GenBank/DDBJ whole genome shotgun (WGS) entry which is preliminary data.</text>
</comment>